<reference evidence="5 6" key="1">
    <citation type="journal article" date="2012" name="Front. Microbiol.">
        <title>Complete genome of Ignavibacterium album, a metabolically versatile, flagellated, facultative anaerobe from the phylum Chlorobi.</title>
        <authorList>
            <person name="Liu Z."/>
            <person name="Frigaard N.-U."/>
            <person name="Vogl K."/>
            <person name="Iino T."/>
            <person name="Ohkuma M."/>
            <person name="Overmann J."/>
            <person name="Bryant D.A."/>
        </authorList>
    </citation>
    <scope>NUCLEOTIDE SEQUENCE [LARGE SCALE GENOMIC DNA]</scope>
    <source>
        <strain evidence="6">DSM 19864 / JCM 16511 / NBRC 101810 / Mat9-16</strain>
    </source>
</reference>
<dbReference type="Pfam" id="PF00245">
    <property type="entry name" value="Alk_phosphatase"/>
    <property type="match status" value="1"/>
</dbReference>
<dbReference type="STRING" id="945713.IALB_2862"/>
<feature type="active site" description="Phosphoserine intermediate" evidence="2">
    <location>
        <position position="77"/>
    </location>
</feature>
<accession>I0ANK8</accession>
<feature type="binding site" evidence="3">
    <location>
        <position position="277"/>
    </location>
    <ligand>
        <name>Mg(2+)</name>
        <dbReference type="ChEBI" id="CHEBI:18420"/>
    </ligand>
</feature>
<protein>
    <submittedName>
        <fullName evidence="5">Alkaline phosphatase</fullName>
    </submittedName>
</protein>
<dbReference type="PANTHER" id="PTHR11596:SF5">
    <property type="entry name" value="ALKALINE PHOSPHATASE"/>
    <property type="match status" value="1"/>
</dbReference>
<organism evidence="5 6">
    <name type="scientific">Ignavibacterium album (strain DSM 19864 / JCM 16511 / NBRC 101810 / Mat9-16)</name>
    <dbReference type="NCBI Taxonomy" id="945713"/>
    <lineage>
        <taxon>Bacteria</taxon>
        <taxon>Pseudomonadati</taxon>
        <taxon>Ignavibacteriota</taxon>
        <taxon>Ignavibacteria</taxon>
        <taxon>Ignavibacteriales</taxon>
        <taxon>Ignavibacteriaceae</taxon>
        <taxon>Ignavibacterium</taxon>
    </lineage>
</organism>
<feature type="binding site" evidence="3">
    <location>
        <position position="324"/>
    </location>
    <ligand>
        <name>Zn(2+)</name>
        <dbReference type="ChEBI" id="CHEBI:29105"/>
        <label>2</label>
    </ligand>
</feature>
<gene>
    <name evidence="5" type="ordered locus">IALB_2862</name>
</gene>
<dbReference type="PANTHER" id="PTHR11596">
    <property type="entry name" value="ALKALINE PHOSPHATASE"/>
    <property type="match status" value="1"/>
</dbReference>
<keyword evidence="3" id="KW-0862">Zinc</keyword>
<dbReference type="HOGENOM" id="CLU_008539_6_1_10"/>
<evidence type="ECO:0000256" key="1">
    <source>
        <dbReference type="ARBA" id="ARBA00022553"/>
    </source>
</evidence>
<dbReference type="SMART" id="SM00098">
    <property type="entry name" value="alkPPc"/>
    <property type="match status" value="1"/>
</dbReference>
<name>I0ANK8_IGNAJ</name>
<dbReference type="SUPFAM" id="SSF53649">
    <property type="entry name" value="Alkaline phosphatase-like"/>
    <property type="match status" value="1"/>
</dbReference>
<dbReference type="GO" id="GO:0046872">
    <property type="term" value="F:metal ion binding"/>
    <property type="evidence" value="ECO:0007669"/>
    <property type="project" value="UniProtKB-KW"/>
</dbReference>
<feature type="binding site" evidence="3">
    <location>
        <position position="282"/>
    </location>
    <ligand>
        <name>Zn(2+)</name>
        <dbReference type="ChEBI" id="CHEBI:29105"/>
        <label>2</label>
    </ligand>
</feature>
<keyword evidence="6" id="KW-1185">Reference proteome</keyword>
<dbReference type="PATRIC" id="fig|945713.3.peg.2881"/>
<evidence type="ECO:0000313" key="6">
    <source>
        <dbReference type="Proteomes" id="UP000007394"/>
    </source>
</evidence>
<evidence type="ECO:0000256" key="3">
    <source>
        <dbReference type="PIRSR" id="PIRSR601952-2"/>
    </source>
</evidence>
<dbReference type="AlphaFoldDB" id="I0ANK8"/>
<dbReference type="KEGG" id="ial:IALB_2862"/>
<keyword evidence="3" id="KW-0460">Magnesium</keyword>
<dbReference type="PRINTS" id="PR00113">
    <property type="entry name" value="ALKPHPHTASE"/>
</dbReference>
<proteinExistence type="inferred from homology"/>
<evidence type="ECO:0000313" key="5">
    <source>
        <dbReference type="EMBL" id="AFH50565.1"/>
    </source>
</evidence>
<comment type="cofactor">
    <cofactor evidence="3">
        <name>Mg(2+)</name>
        <dbReference type="ChEBI" id="CHEBI:18420"/>
    </cofactor>
    <text evidence="3">Binds 1 Mg(2+) ion.</text>
</comment>
<dbReference type="RefSeq" id="WP_014561704.1">
    <property type="nucleotide sequence ID" value="NC_017464.1"/>
</dbReference>
<dbReference type="InterPro" id="IPR017850">
    <property type="entry name" value="Alkaline_phosphatase_core_sf"/>
</dbReference>
<dbReference type="Gene3D" id="3.40.720.10">
    <property type="entry name" value="Alkaline Phosphatase, subunit A"/>
    <property type="match status" value="1"/>
</dbReference>
<sequence>MLQKIFTLVLIIAAINLAQISSEKGNVIFIHPDGTGLSDWNALRIFKVGPDNDLNWDKMNSIGLYQGHIRNRITASSNAGATIHAYGVKADVDDFGLIENEVPIARSGNRLSIMKEAMQQGVFTGIINSGSIEEPGTAVFVSSNVKRGNYNEIAKDVIQSGADLIFSGGEDFLLPEGTKGRHSQSGKRKDGLNLIEWAKSKGYKVVYTKEELLNTSFDEKKILGIFAARSTFNDRTEEELREKGLPNYNPTAPTVAEMTKFALEFLFRKGQFFLVVEEEGTDNFGNRNNANGKLEALSNADEAIGFALKFINKNPNTLLLTASDSEAGGLEVLGYEIENLSDKNLLPEKDANGSPVDGREGTGTLPFISAPDKNGNRFPFAIGWSCFGDVTGGVVARAHGMHSEKMKGKIDNTDIYRFMYMGLFGKWLD</sequence>
<keyword evidence="1" id="KW-0597">Phosphoprotein</keyword>
<comment type="similarity">
    <text evidence="4">Belongs to the alkaline phosphatase family.</text>
</comment>
<dbReference type="eggNOG" id="COG1785">
    <property type="taxonomic scope" value="Bacteria"/>
</dbReference>
<comment type="cofactor">
    <cofactor evidence="3">
        <name>Zn(2+)</name>
        <dbReference type="ChEBI" id="CHEBI:29105"/>
    </cofactor>
    <text evidence="3">Binds 2 Zn(2+) ions.</text>
</comment>
<feature type="binding site" evidence="3">
    <location>
        <position position="33"/>
    </location>
    <ligand>
        <name>Zn(2+)</name>
        <dbReference type="ChEBI" id="CHEBI:29105"/>
        <label>2</label>
    </ligand>
</feature>
<dbReference type="OrthoDB" id="9794455at2"/>
<feature type="binding site" evidence="3">
    <location>
        <position position="33"/>
    </location>
    <ligand>
        <name>Mg(2+)</name>
        <dbReference type="ChEBI" id="CHEBI:18420"/>
    </ligand>
</feature>
<evidence type="ECO:0000256" key="4">
    <source>
        <dbReference type="RuleBase" id="RU003946"/>
    </source>
</evidence>
<dbReference type="EMBL" id="CP003418">
    <property type="protein sequence ID" value="AFH50565.1"/>
    <property type="molecule type" value="Genomic_DNA"/>
</dbReference>
<keyword evidence="3" id="KW-0479">Metal-binding</keyword>
<dbReference type="InterPro" id="IPR001952">
    <property type="entry name" value="Alkaline_phosphatase"/>
</dbReference>
<dbReference type="Proteomes" id="UP000007394">
    <property type="component" value="Chromosome"/>
</dbReference>
<dbReference type="GO" id="GO:0004035">
    <property type="term" value="F:alkaline phosphatase activity"/>
    <property type="evidence" value="ECO:0007669"/>
    <property type="project" value="TreeGrafter"/>
</dbReference>
<evidence type="ECO:0000256" key="2">
    <source>
        <dbReference type="PIRSR" id="PIRSR601952-1"/>
    </source>
</evidence>